<protein>
    <recommendedName>
        <fullName evidence="4">Lipoprotein</fullName>
    </recommendedName>
</protein>
<accession>A0ABZ2K7L8</accession>
<feature type="signal peptide" evidence="1">
    <location>
        <begin position="1"/>
        <end position="16"/>
    </location>
</feature>
<reference evidence="2 3" key="1">
    <citation type="submission" date="2021-12" db="EMBL/GenBank/DDBJ databases">
        <title>Discovery of the Pendulisporaceae a myxobacterial family with distinct sporulation behavior and unique specialized metabolism.</title>
        <authorList>
            <person name="Garcia R."/>
            <person name="Popoff A."/>
            <person name="Bader C.D."/>
            <person name="Loehr J."/>
            <person name="Walesch S."/>
            <person name="Walt C."/>
            <person name="Boldt J."/>
            <person name="Bunk B."/>
            <person name="Haeckl F.J.F.P.J."/>
            <person name="Gunesch A.P."/>
            <person name="Birkelbach J."/>
            <person name="Nuebel U."/>
            <person name="Pietschmann T."/>
            <person name="Bach T."/>
            <person name="Mueller R."/>
        </authorList>
    </citation>
    <scope>NUCLEOTIDE SEQUENCE [LARGE SCALE GENOMIC DNA]</scope>
    <source>
        <strain evidence="2 3">MSr12523</strain>
    </source>
</reference>
<proteinExistence type="predicted"/>
<dbReference type="Proteomes" id="UP001379533">
    <property type="component" value="Chromosome"/>
</dbReference>
<name>A0ABZ2K7L8_9BACT</name>
<evidence type="ECO:0000256" key="1">
    <source>
        <dbReference type="SAM" id="SignalP"/>
    </source>
</evidence>
<organism evidence="2 3">
    <name type="scientific">Pendulispora brunnea</name>
    <dbReference type="NCBI Taxonomy" id="2905690"/>
    <lineage>
        <taxon>Bacteria</taxon>
        <taxon>Pseudomonadati</taxon>
        <taxon>Myxococcota</taxon>
        <taxon>Myxococcia</taxon>
        <taxon>Myxococcales</taxon>
        <taxon>Sorangiineae</taxon>
        <taxon>Pendulisporaceae</taxon>
        <taxon>Pendulispora</taxon>
    </lineage>
</organism>
<dbReference type="PROSITE" id="PS51257">
    <property type="entry name" value="PROKAR_LIPOPROTEIN"/>
    <property type="match status" value="1"/>
</dbReference>
<sequence>MKTFTFASCMSFVLLACLGTPDTPPDRPFFEFGRCGVSDGLPFSQYCRQACVTSRDCAMNEWCMFVEGGDSIQGTPVCVDYKHCAYLGSDTECTPTDIGGVEGCASHASWQIERLAGNPACGRPHEVLRCMTNPGGGCVLTPVTTYDVGHP</sequence>
<keyword evidence="1" id="KW-0732">Signal</keyword>
<dbReference type="RefSeq" id="WP_394845293.1">
    <property type="nucleotide sequence ID" value="NZ_CP089982.1"/>
</dbReference>
<evidence type="ECO:0008006" key="4">
    <source>
        <dbReference type="Google" id="ProtNLM"/>
    </source>
</evidence>
<feature type="chain" id="PRO_5045545739" description="Lipoprotein" evidence="1">
    <location>
        <begin position="17"/>
        <end position="151"/>
    </location>
</feature>
<gene>
    <name evidence="2" type="ORF">LZC95_50725</name>
</gene>
<evidence type="ECO:0000313" key="2">
    <source>
        <dbReference type="EMBL" id="WXA94682.1"/>
    </source>
</evidence>
<keyword evidence="3" id="KW-1185">Reference proteome</keyword>
<dbReference type="EMBL" id="CP089982">
    <property type="protein sequence ID" value="WXA94682.1"/>
    <property type="molecule type" value="Genomic_DNA"/>
</dbReference>
<evidence type="ECO:0000313" key="3">
    <source>
        <dbReference type="Proteomes" id="UP001379533"/>
    </source>
</evidence>